<dbReference type="InterPro" id="IPR014284">
    <property type="entry name" value="RNA_pol_sigma-70_dom"/>
</dbReference>
<keyword evidence="4" id="KW-0238">DNA-binding</keyword>
<dbReference type="Pfam" id="PF04542">
    <property type="entry name" value="Sigma70_r2"/>
    <property type="match status" value="1"/>
</dbReference>
<organism evidence="8 9">
    <name type="scientific">Lignipirellula cremea</name>
    <dbReference type="NCBI Taxonomy" id="2528010"/>
    <lineage>
        <taxon>Bacteria</taxon>
        <taxon>Pseudomonadati</taxon>
        <taxon>Planctomycetota</taxon>
        <taxon>Planctomycetia</taxon>
        <taxon>Pirellulales</taxon>
        <taxon>Pirellulaceae</taxon>
        <taxon>Lignipirellula</taxon>
    </lineage>
</organism>
<evidence type="ECO:0000313" key="8">
    <source>
        <dbReference type="EMBL" id="QDU96114.1"/>
    </source>
</evidence>
<evidence type="ECO:0000256" key="2">
    <source>
        <dbReference type="ARBA" id="ARBA00023015"/>
    </source>
</evidence>
<gene>
    <name evidence="8" type="primary">sigL</name>
    <name evidence="8" type="ORF">Pla8534_39330</name>
</gene>
<feature type="domain" description="RNA polymerase sigma-70 region 2" evidence="6">
    <location>
        <begin position="16"/>
        <end position="74"/>
    </location>
</feature>
<dbReference type="KEGG" id="lcre:Pla8534_39330"/>
<dbReference type="Gene3D" id="1.10.10.10">
    <property type="entry name" value="Winged helix-like DNA-binding domain superfamily/Winged helix DNA-binding domain"/>
    <property type="match status" value="1"/>
</dbReference>
<keyword evidence="9" id="KW-1185">Reference proteome</keyword>
<evidence type="ECO:0000256" key="1">
    <source>
        <dbReference type="ARBA" id="ARBA00010641"/>
    </source>
</evidence>
<dbReference type="GO" id="GO:0006352">
    <property type="term" value="P:DNA-templated transcription initiation"/>
    <property type="evidence" value="ECO:0007669"/>
    <property type="project" value="InterPro"/>
</dbReference>
<dbReference type="InterPro" id="IPR036388">
    <property type="entry name" value="WH-like_DNA-bd_sf"/>
</dbReference>
<evidence type="ECO:0000259" key="7">
    <source>
        <dbReference type="Pfam" id="PF08281"/>
    </source>
</evidence>
<dbReference type="GO" id="GO:0016987">
    <property type="term" value="F:sigma factor activity"/>
    <property type="evidence" value="ECO:0007669"/>
    <property type="project" value="UniProtKB-KW"/>
</dbReference>
<dbReference type="SUPFAM" id="SSF88946">
    <property type="entry name" value="Sigma2 domain of RNA polymerase sigma factors"/>
    <property type="match status" value="1"/>
</dbReference>
<dbReference type="InterPro" id="IPR013249">
    <property type="entry name" value="RNA_pol_sigma70_r4_t2"/>
</dbReference>
<evidence type="ECO:0000256" key="5">
    <source>
        <dbReference type="ARBA" id="ARBA00023163"/>
    </source>
</evidence>
<dbReference type="GO" id="GO:0003677">
    <property type="term" value="F:DNA binding"/>
    <property type="evidence" value="ECO:0007669"/>
    <property type="project" value="UniProtKB-KW"/>
</dbReference>
<comment type="similarity">
    <text evidence="1">Belongs to the sigma-70 factor family. ECF subfamily.</text>
</comment>
<dbReference type="Gene3D" id="1.10.1740.10">
    <property type="match status" value="1"/>
</dbReference>
<dbReference type="Pfam" id="PF08281">
    <property type="entry name" value="Sigma70_r4_2"/>
    <property type="match status" value="1"/>
</dbReference>
<dbReference type="InterPro" id="IPR007627">
    <property type="entry name" value="RNA_pol_sigma70_r2"/>
</dbReference>
<dbReference type="AlphaFoldDB" id="A0A518DWA7"/>
<dbReference type="InterPro" id="IPR013325">
    <property type="entry name" value="RNA_pol_sigma_r2"/>
</dbReference>
<feature type="domain" description="RNA polymerase sigma factor 70 region 4 type 2" evidence="7">
    <location>
        <begin position="103"/>
        <end position="155"/>
    </location>
</feature>
<dbReference type="EMBL" id="CP036433">
    <property type="protein sequence ID" value="QDU96114.1"/>
    <property type="molecule type" value="Genomic_DNA"/>
</dbReference>
<proteinExistence type="inferred from homology"/>
<sequence>MNASETWSDWMAAQGPSLLLFARRWTVDQAAAEDLVQEAFVRFWRTRQEVRDPLLYLYQCVRTTAIDAARSRQSRKLRETAVLQTVDPAPQFVCTLEQEERRLQIEAALAELPVEQAEVVTLKIWSSLTFAQIAELTSTSGSTVASRYRYALDRLRHLLQEAGTQ</sequence>
<dbReference type="InterPro" id="IPR013324">
    <property type="entry name" value="RNA_pol_sigma_r3/r4-like"/>
</dbReference>
<dbReference type="SUPFAM" id="SSF88659">
    <property type="entry name" value="Sigma3 and sigma4 domains of RNA polymerase sigma factors"/>
    <property type="match status" value="1"/>
</dbReference>
<name>A0A518DWA7_9BACT</name>
<evidence type="ECO:0000259" key="6">
    <source>
        <dbReference type="Pfam" id="PF04542"/>
    </source>
</evidence>
<evidence type="ECO:0000313" key="9">
    <source>
        <dbReference type="Proteomes" id="UP000317648"/>
    </source>
</evidence>
<accession>A0A518DWA7</accession>
<protein>
    <submittedName>
        <fullName evidence="8">ECF RNA polymerase sigma factor SigL</fullName>
    </submittedName>
</protein>
<dbReference type="PANTHER" id="PTHR43133">
    <property type="entry name" value="RNA POLYMERASE ECF-TYPE SIGMA FACTO"/>
    <property type="match status" value="1"/>
</dbReference>
<keyword evidence="2" id="KW-0805">Transcription regulation</keyword>
<keyword evidence="3" id="KW-0731">Sigma factor</keyword>
<dbReference type="PANTHER" id="PTHR43133:SF8">
    <property type="entry name" value="RNA POLYMERASE SIGMA FACTOR HI_1459-RELATED"/>
    <property type="match status" value="1"/>
</dbReference>
<evidence type="ECO:0000256" key="4">
    <source>
        <dbReference type="ARBA" id="ARBA00023125"/>
    </source>
</evidence>
<keyword evidence="5" id="KW-0804">Transcription</keyword>
<dbReference type="InterPro" id="IPR039425">
    <property type="entry name" value="RNA_pol_sigma-70-like"/>
</dbReference>
<dbReference type="Proteomes" id="UP000317648">
    <property type="component" value="Chromosome"/>
</dbReference>
<evidence type="ECO:0000256" key="3">
    <source>
        <dbReference type="ARBA" id="ARBA00023082"/>
    </source>
</evidence>
<reference evidence="8 9" key="1">
    <citation type="submission" date="2019-02" db="EMBL/GenBank/DDBJ databases">
        <title>Deep-cultivation of Planctomycetes and their phenomic and genomic characterization uncovers novel biology.</title>
        <authorList>
            <person name="Wiegand S."/>
            <person name="Jogler M."/>
            <person name="Boedeker C."/>
            <person name="Pinto D."/>
            <person name="Vollmers J."/>
            <person name="Rivas-Marin E."/>
            <person name="Kohn T."/>
            <person name="Peeters S.H."/>
            <person name="Heuer A."/>
            <person name="Rast P."/>
            <person name="Oberbeckmann S."/>
            <person name="Bunk B."/>
            <person name="Jeske O."/>
            <person name="Meyerdierks A."/>
            <person name="Storesund J.E."/>
            <person name="Kallscheuer N."/>
            <person name="Luecker S."/>
            <person name="Lage O.M."/>
            <person name="Pohl T."/>
            <person name="Merkel B.J."/>
            <person name="Hornburger P."/>
            <person name="Mueller R.-W."/>
            <person name="Bruemmer F."/>
            <person name="Labrenz M."/>
            <person name="Spormann A.M."/>
            <person name="Op den Camp H."/>
            <person name="Overmann J."/>
            <person name="Amann R."/>
            <person name="Jetten M.S.M."/>
            <person name="Mascher T."/>
            <person name="Medema M.H."/>
            <person name="Devos D.P."/>
            <person name="Kaster A.-K."/>
            <person name="Ovreas L."/>
            <person name="Rohde M."/>
            <person name="Galperin M.Y."/>
            <person name="Jogler C."/>
        </authorList>
    </citation>
    <scope>NUCLEOTIDE SEQUENCE [LARGE SCALE GENOMIC DNA]</scope>
    <source>
        <strain evidence="8 9">Pla85_3_4</strain>
    </source>
</reference>
<dbReference type="NCBIfam" id="TIGR02937">
    <property type="entry name" value="sigma70-ECF"/>
    <property type="match status" value="1"/>
</dbReference>
<dbReference type="RefSeq" id="WP_197442387.1">
    <property type="nucleotide sequence ID" value="NZ_CP036433.1"/>
</dbReference>